<dbReference type="Proteomes" id="UP001141552">
    <property type="component" value="Unassembled WGS sequence"/>
</dbReference>
<organism evidence="5 6">
    <name type="scientific">Turnera subulata</name>
    <dbReference type="NCBI Taxonomy" id="218843"/>
    <lineage>
        <taxon>Eukaryota</taxon>
        <taxon>Viridiplantae</taxon>
        <taxon>Streptophyta</taxon>
        <taxon>Embryophyta</taxon>
        <taxon>Tracheophyta</taxon>
        <taxon>Spermatophyta</taxon>
        <taxon>Magnoliopsida</taxon>
        <taxon>eudicotyledons</taxon>
        <taxon>Gunneridae</taxon>
        <taxon>Pentapetalae</taxon>
        <taxon>rosids</taxon>
        <taxon>fabids</taxon>
        <taxon>Malpighiales</taxon>
        <taxon>Passifloraceae</taxon>
        <taxon>Turnera</taxon>
    </lineage>
</organism>
<comment type="similarity">
    <text evidence="1 3">Belongs to the sulfotransferase 1 family.</text>
</comment>
<dbReference type="PANTHER" id="PTHR11783">
    <property type="entry name" value="SULFOTRANSFERASE SULT"/>
    <property type="match status" value="1"/>
</dbReference>
<comment type="caution">
    <text evidence="5">The sequence shown here is derived from an EMBL/GenBank/DDBJ whole genome shotgun (WGS) entry which is preliminary data.</text>
</comment>
<dbReference type="EMBL" id="JAKUCV010006447">
    <property type="protein sequence ID" value="KAJ4827281.1"/>
    <property type="molecule type" value="Genomic_DNA"/>
</dbReference>
<keyword evidence="6" id="KW-1185">Reference proteome</keyword>
<dbReference type="GO" id="GO:0008146">
    <property type="term" value="F:sulfotransferase activity"/>
    <property type="evidence" value="ECO:0007669"/>
    <property type="project" value="InterPro"/>
</dbReference>
<dbReference type="AlphaFoldDB" id="A0A9Q0J2L9"/>
<keyword evidence="2 3" id="KW-0808">Transferase</keyword>
<evidence type="ECO:0000256" key="2">
    <source>
        <dbReference type="ARBA" id="ARBA00022679"/>
    </source>
</evidence>
<dbReference type="InterPro" id="IPR027417">
    <property type="entry name" value="P-loop_NTPase"/>
</dbReference>
<dbReference type="Gene3D" id="3.40.50.300">
    <property type="entry name" value="P-loop containing nucleotide triphosphate hydrolases"/>
    <property type="match status" value="1"/>
</dbReference>
<reference evidence="5" key="2">
    <citation type="journal article" date="2023" name="Plants (Basel)">
        <title>Annotation of the Turnera subulata (Passifloraceae) Draft Genome Reveals the S-Locus Evolved after the Divergence of Turneroideae from Passifloroideae in a Stepwise Manner.</title>
        <authorList>
            <person name="Henning P.M."/>
            <person name="Roalson E.H."/>
            <person name="Mir W."/>
            <person name="McCubbin A.G."/>
            <person name="Shore J.S."/>
        </authorList>
    </citation>
    <scope>NUCLEOTIDE SEQUENCE</scope>
    <source>
        <strain evidence="5">F60SS</strain>
    </source>
</reference>
<accession>A0A9Q0J2L9</accession>
<evidence type="ECO:0000256" key="1">
    <source>
        <dbReference type="ARBA" id="ARBA00005771"/>
    </source>
</evidence>
<dbReference type="SUPFAM" id="SSF52540">
    <property type="entry name" value="P-loop containing nucleoside triphosphate hydrolases"/>
    <property type="match status" value="1"/>
</dbReference>
<dbReference type="EC" id="2.8.2.-" evidence="3"/>
<evidence type="ECO:0000259" key="4">
    <source>
        <dbReference type="Pfam" id="PF00685"/>
    </source>
</evidence>
<gene>
    <name evidence="5" type="ORF">Tsubulata_031191</name>
</gene>
<dbReference type="OrthoDB" id="205623at2759"/>
<proteinExistence type="inferred from homology"/>
<name>A0A9Q0J2L9_9ROSI</name>
<reference evidence="5" key="1">
    <citation type="submission" date="2022-02" db="EMBL/GenBank/DDBJ databases">
        <authorList>
            <person name="Henning P.M."/>
            <person name="McCubbin A.G."/>
            <person name="Shore J.S."/>
        </authorList>
    </citation>
    <scope>NUCLEOTIDE SEQUENCE</scope>
    <source>
        <strain evidence="5">F60SS</strain>
        <tissue evidence="5">Leaves</tissue>
    </source>
</reference>
<protein>
    <recommendedName>
        <fullName evidence="3">Sulfotransferase</fullName>
        <ecNumber evidence="3">2.8.2.-</ecNumber>
    </recommendedName>
</protein>
<sequence length="369" mass="42340">MSSTTLPVACPNANPNEKLILSKNIGNENSRRPTSDDDIVKGESTVEDDHLKELLLTLPRVENWDATLYQYKGVWYPAFAISGVIHFQQHFTAHDTDVIIASMPKSGTTWLKALTFSVVNRNLYNHPKESHPLLTTPPHELVPFFEMDLYLRNKNPSLENFPSPRIFGTHIHYDSLPQSIRDSNCKIVYTCRNPLDQIVSLLHFSQKFIRRSENVEEERPLSSMDEGFEYLCRGVQGYGPFWDNVLGYWKASQGRPDKVMFLKYEDLKEDILSNLKRLAEFLGFPFTEEEEKRGVIEEIALLCSFENLKSLEINNTGLHHYIGAPNNSFFRKGEVGDWVNYLNPTMAERFRTIVEEKLAGSGLSFQNIS</sequence>
<dbReference type="Pfam" id="PF00685">
    <property type="entry name" value="Sulfotransfer_1"/>
    <property type="match status" value="1"/>
</dbReference>
<feature type="domain" description="Sulfotransferase" evidence="4">
    <location>
        <begin position="95"/>
        <end position="362"/>
    </location>
</feature>
<evidence type="ECO:0000313" key="6">
    <source>
        <dbReference type="Proteomes" id="UP001141552"/>
    </source>
</evidence>
<dbReference type="InterPro" id="IPR000863">
    <property type="entry name" value="Sulfotransferase_dom"/>
</dbReference>
<evidence type="ECO:0000313" key="5">
    <source>
        <dbReference type="EMBL" id="KAJ4827281.1"/>
    </source>
</evidence>
<evidence type="ECO:0000256" key="3">
    <source>
        <dbReference type="RuleBase" id="RU361155"/>
    </source>
</evidence>